<feature type="transmembrane region" description="Helical" evidence="6">
    <location>
        <begin position="104"/>
        <end position="129"/>
    </location>
</feature>
<proteinExistence type="inferred from homology"/>
<keyword evidence="2 6" id="KW-0812">Transmembrane</keyword>
<gene>
    <name evidence="8" type="ORF">BS50DRAFT_446649</name>
</gene>
<organism evidence="8 9">
    <name type="scientific">Corynespora cassiicola Philippines</name>
    <dbReference type="NCBI Taxonomy" id="1448308"/>
    <lineage>
        <taxon>Eukaryota</taxon>
        <taxon>Fungi</taxon>
        <taxon>Dikarya</taxon>
        <taxon>Ascomycota</taxon>
        <taxon>Pezizomycotina</taxon>
        <taxon>Dothideomycetes</taxon>
        <taxon>Pleosporomycetidae</taxon>
        <taxon>Pleosporales</taxon>
        <taxon>Corynesporascaceae</taxon>
        <taxon>Corynespora</taxon>
    </lineage>
</organism>
<keyword evidence="3 6" id="KW-1133">Transmembrane helix</keyword>
<comment type="similarity">
    <text evidence="5">Belongs to the SAT4 family.</text>
</comment>
<dbReference type="AlphaFoldDB" id="A0A2T2N4V2"/>
<name>A0A2T2N4V2_CORCC</name>
<dbReference type="Pfam" id="PF20684">
    <property type="entry name" value="Fung_rhodopsin"/>
    <property type="match status" value="1"/>
</dbReference>
<feature type="transmembrane region" description="Helical" evidence="6">
    <location>
        <begin position="223"/>
        <end position="245"/>
    </location>
</feature>
<evidence type="ECO:0000256" key="1">
    <source>
        <dbReference type="ARBA" id="ARBA00004141"/>
    </source>
</evidence>
<feature type="non-terminal residue" evidence="8">
    <location>
        <position position="290"/>
    </location>
</feature>
<evidence type="ECO:0000313" key="9">
    <source>
        <dbReference type="Proteomes" id="UP000240883"/>
    </source>
</evidence>
<keyword evidence="9" id="KW-1185">Reference proteome</keyword>
<accession>A0A2T2N4V2</accession>
<dbReference type="PANTHER" id="PTHR33048">
    <property type="entry name" value="PTH11-LIKE INTEGRAL MEMBRANE PROTEIN (AFU_ORTHOLOGUE AFUA_5G11245)"/>
    <property type="match status" value="1"/>
</dbReference>
<dbReference type="InterPro" id="IPR049326">
    <property type="entry name" value="Rhodopsin_dom_fungi"/>
</dbReference>
<feature type="transmembrane region" description="Helical" evidence="6">
    <location>
        <begin position="60"/>
        <end position="84"/>
    </location>
</feature>
<evidence type="ECO:0000256" key="5">
    <source>
        <dbReference type="ARBA" id="ARBA00038359"/>
    </source>
</evidence>
<reference evidence="8 9" key="1">
    <citation type="journal article" date="2018" name="Front. Microbiol.">
        <title>Genome-Wide Analysis of Corynespora cassiicola Leaf Fall Disease Putative Effectors.</title>
        <authorList>
            <person name="Lopez D."/>
            <person name="Ribeiro S."/>
            <person name="Label P."/>
            <person name="Fumanal B."/>
            <person name="Venisse J.S."/>
            <person name="Kohler A."/>
            <person name="de Oliveira R.R."/>
            <person name="Labutti K."/>
            <person name="Lipzen A."/>
            <person name="Lail K."/>
            <person name="Bauer D."/>
            <person name="Ohm R.A."/>
            <person name="Barry K.W."/>
            <person name="Spatafora J."/>
            <person name="Grigoriev I.V."/>
            <person name="Martin F.M."/>
            <person name="Pujade-Renaud V."/>
        </authorList>
    </citation>
    <scope>NUCLEOTIDE SEQUENCE [LARGE SCALE GENOMIC DNA]</scope>
    <source>
        <strain evidence="8 9">Philippines</strain>
    </source>
</reference>
<evidence type="ECO:0000256" key="3">
    <source>
        <dbReference type="ARBA" id="ARBA00022989"/>
    </source>
</evidence>
<dbReference type="OrthoDB" id="4525788at2759"/>
<dbReference type="GO" id="GO:0016020">
    <property type="term" value="C:membrane"/>
    <property type="evidence" value="ECO:0007669"/>
    <property type="project" value="UniProtKB-SubCell"/>
</dbReference>
<comment type="subcellular location">
    <subcellularLocation>
        <location evidence="1">Membrane</location>
        <topology evidence="1">Multi-pass membrane protein</topology>
    </subcellularLocation>
</comment>
<feature type="transmembrane region" description="Helical" evidence="6">
    <location>
        <begin position="257"/>
        <end position="278"/>
    </location>
</feature>
<evidence type="ECO:0000256" key="6">
    <source>
        <dbReference type="SAM" id="Phobius"/>
    </source>
</evidence>
<evidence type="ECO:0000313" key="8">
    <source>
        <dbReference type="EMBL" id="PSN60475.1"/>
    </source>
</evidence>
<evidence type="ECO:0000256" key="2">
    <source>
        <dbReference type="ARBA" id="ARBA00022692"/>
    </source>
</evidence>
<feature type="transmembrane region" description="Helical" evidence="6">
    <location>
        <begin position="141"/>
        <end position="163"/>
    </location>
</feature>
<evidence type="ECO:0000259" key="7">
    <source>
        <dbReference type="Pfam" id="PF20684"/>
    </source>
</evidence>
<evidence type="ECO:0000256" key="4">
    <source>
        <dbReference type="ARBA" id="ARBA00023136"/>
    </source>
</evidence>
<dbReference type="PANTHER" id="PTHR33048:SF129">
    <property type="entry name" value="INTEGRAL MEMBRANE PROTEIN-RELATED"/>
    <property type="match status" value="1"/>
</dbReference>
<sequence length="290" mass="32673">MRFFPNEVILSWPTPNYVDPVTRGDAIFYVNSIFITVVVIICILRLYTRFFIKHWLGADDAFITIALILDVGLTSCVMLAFQRYGWNRHVYDIPVTVWVPTAKVLFAAKLMFVLTTGTTRLSLFALYYRLCYGITSRSYRWFLHANTAFTVASMISFIIPGILDCIPVEDYWSFSADPNNCVDEGAALVASGAITSFSDFLCTIFPIPIVLKLNLPLRQRVALAVLFSLGFVVTGAGIVRCYYSYQSLIAEYDVTWYGYPLWIATAIEVHLGIICASVPPLRPLLSKISF</sequence>
<feature type="transmembrane region" description="Helical" evidence="6">
    <location>
        <begin position="26"/>
        <end position="48"/>
    </location>
</feature>
<dbReference type="Proteomes" id="UP000240883">
    <property type="component" value="Unassembled WGS sequence"/>
</dbReference>
<keyword evidence="4 6" id="KW-0472">Membrane</keyword>
<dbReference type="EMBL" id="KZ678149">
    <property type="protein sequence ID" value="PSN60475.1"/>
    <property type="molecule type" value="Genomic_DNA"/>
</dbReference>
<dbReference type="InterPro" id="IPR052337">
    <property type="entry name" value="SAT4-like"/>
</dbReference>
<dbReference type="STRING" id="1448308.A0A2T2N4V2"/>
<feature type="domain" description="Rhodopsin" evidence="7">
    <location>
        <begin position="44"/>
        <end position="287"/>
    </location>
</feature>
<protein>
    <recommendedName>
        <fullName evidence="7">Rhodopsin domain-containing protein</fullName>
    </recommendedName>
</protein>